<keyword evidence="1" id="KW-0812">Transmembrane</keyword>
<evidence type="ECO:0000313" key="3">
    <source>
        <dbReference type="Proteomes" id="UP001592530"/>
    </source>
</evidence>
<organism evidence="2 3">
    <name type="scientific">Streptacidiphilus alkalitolerans</name>
    <dbReference type="NCBI Taxonomy" id="3342712"/>
    <lineage>
        <taxon>Bacteria</taxon>
        <taxon>Bacillati</taxon>
        <taxon>Actinomycetota</taxon>
        <taxon>Actinomycetes</taxon>
        <taxon>Kitasatosporales</taxon>
        <taxon>Streptomycetaceae</taxon>
        <taxon>Streptacidiphilus</taxon>
    </lineage>
</organism>
<accession>A0ABV6X7G3</accession>
<sequence>MPSRLRRLTAACLALTLTLAGVVLFTATGVQGTWSVVSARQAPQVLDATGLYQALTDLDAQSADLLMFGDDPQLAALRRTSLAQYAADRTSADRDLQRATVDAADSPQAQQALAGVLDGLGRYQDLAARAMELNDRARVAAGRPDPTALGLYQQATDLMRTGLLPAADRLVQTNNAAFNGSYNRQRADLADVEWCTPALGLLLLLALIGLQLWLARHFRRIVNPLLAAATLLTLVFVGLGGTLLSDQAEQLRVARHDAFDSVVALTRARAVLYDANADESRYLLDQERAAQYQDAFEAASQQIVGLPGTDLGGYDAALATAVTAYQRDHADVGFGGFYGAEFRNITFPGERAAAERALTTYQAYQLDDRKIRALVARGRLRDAIAYCTSLAPGGSNADFAAQDAALRKVTAINTDAFAAAAADGRGELSTRIPLLAGDAALVLLLCLLGVRPRLAEFRP</sequence>
<comment type="caution">
    <text evidence="2">The sequence shown here is derived from an EMBL/GenBank/DDBJ whole genome shotgun (WGS) entry which is preliminary data.</text>
</comment>
<name>A0ABV6X7G3_9ACTN</name>
<keyword evidence="1" id="KW-1133">Transmembrane helix</keyword>
<feature type="transmembrane region" description="Helical" evidence="1">
    <location>
        <begin position="198"/>
        <end position="215"/>
    </location>
</feature>
<dbReference type="EMBL" id="JBHEZY010000011">
    <property type="protein sequence ID" value="MFC1433942.1"/>
    <property type="molecule type" value="Genomic_DNA"/>
</dbReference>
<reference evidence="2 3" key="1">
    <citation type="submission" date="2024-09" db="EMBL/GenBank/DDBJ databases">
        <authorList>
            <person name="Lee S.D."/>
        </authorList>
    </citation>
    <scope>NUCLEOTIDE SEQUENCE [LARGE SCALE GENOMIC DNA]</scope>
    <source>
        <strain evidence="2 3">N1-3</strain>
    </source>
</reference>
<evidence type="ECO:0008006" key="4">
    <source>
        <dbReference type="Google" id="ProtNLM"/>
    </source>
</evidence>
<dbReference type="RefSeq" id="WP_380556175.1">
    <property type="nucleotide sequence ID" value="NZ_JBHEZY010000011.1"/>
</dbReference>
<feature type="transmembrane region" description="Helical" evidence="1">
    <location>
        <begin position="222"/>
        <end position="244"/>
    </location>
</feature>
<keyword evidence="1" id="KW-0472">Membrane</keyword>
<protein>
    <recommendedName>
        <fullName evidence="4">Secreted protein</fullName>
    </recommendedName>
</protein>
<evidence type="ECO:0000256" key="1">
    <source>
        <dbReference type="SAM" id="Phobius"/>
    </source>
</evidence>
<dbReference type="Proteomes" id="UP001592530">
    <property type="component" value="Unassembled WGS sequence"/>
</dbReference>
<gene>
    <name evidence="2" type="ORF">ACEZDB_25145</name>
</gene>
<proteinExistence type="predicted"/>
<evidence type="ECO:0000313" key="2">
    <source>
        <dbReference type="EMBL" id="MFC1433942.1"/>
    </source>
</evidence>